<reference evidence="4 5" key="1">
    <citation type="submission" date="2019-03" db="EMBL/GenBank/DDBJ databases">
        <title>Genomic Encyclopedia of Archaeal and Bacterial Type Strains, Phase II (KMG-II): from individual species to whole genera.</title>
        <authorList>
            <person name="Goeker M."/>
        </authorList>
    </citation>
    <scope>NUCLEOTIDE SEQUENCE [LARGE SCALE GENOMIC DNA]</scope>
    <source>
        <strain evidence="4 5">DSM 45499</strain>
    </source>
</reference>
<dbReference type="PANTHER" id="PTHR44196">
    <property type="entry name" value="DEHYDROGENASE/REDUCTASE SDR FAMILY MEMBER 7B"/>
    <property type="match status" value="1"/>
</dbReference>
<organism evidence="4 5">
    <name type="scientific">Actinophytocola oryzae</name>
    <dbReference type="NCBI Taxonomy" id="502181"/>
    <lineage>
        <taxon>Bacteria</taxon>
        <taxon>Bacillati</taxon>
        <taxon>Actinomycetota</taxon>
        <taxon>Actinomycetes</taxon>
        <taxon>Pseudonocardiales</taxon>
        <taxon>Pseudonocardiaceae</taxon>
    </lineage>
</organism>
<dbReference type="CDD" id="cd05233">
    <property type="entry name" value="SDR_c"/>
    <property type="match status" value="1"/>
</dbReference>
<keyword evidence="5" id="KW-1185">Reference proteome</keyword>
<dbReference type="InterPro" id="IPR036291">
    <property type="entry name" value="NAD(P)-bd_dom_sf"/>
</dbReference>
<gene>
    <name evidence="4" type="ORF">CLV71_12832</name>
</gene>
<dbReference type="SUPFAM" id="SSF51735">
    <property type="entry name" value="NAD(P)-binding Rossmann-fold domains"/>
    <property type="match status" value="1"/>
</dbReference>
<dbReference type="InterPro" id="IPR002347">
    <property type="entry name" value="SDR_fam"/>
</dbReference>
<evidence type="ECO:0000313" key="4">
    <source>
        <dbReference type="EMBL" id="TDV37768.1"/>
    </source>
</evidence>
<dbReference type="GO" id="GO:0016491">
    <property type="term" value="F:oxidoreductase activity"/>
    <property type="evidence" value="ECO:0007669"/>
    <property type="project" value="UniProtKB-KW"/>
</dbReference>
<feature type="domain" description="Ketoreductase" evidence="3">
    <location>
        <begin position="4"/>
        <end position="201"/>
    </location>
</feature>
<evidence type="ECO:0000313" key="5">
    <source>
        <dbReference type="Proteomes" id="UP000294927"/>
    </source>
</evidence>
<dbReference type="OrthoDB" id="158573at2"/>
<dbReference type="PANTHER" id="PTHR44196:SF1">
    <property type="entry name" value="DEHYDROGENASE_REDUCTASE SDR FAMILY MEMBER 7B"/>
    <property type="match status" value="1"/>
</dbReference>
<evidence type="ECO:0000256" key="1">
    <source>
        <dbReference type="ARBA" id="ARBA00006484"/>
    </source>
</evidence>
<name>A0A4R7URU2_9PSEU</name>
<dbReference type="Gene3D" id="3.40.50.720">
    <property type="entry name" value="NAD(P)-binding Rossmann-like Domain"/>
    <property type="match status" value="1"/>
</dbReference>
<comment type="caution">
    <text evidence="4">The sequence shown here is derived from an EMBL/GenBank/DDBJ whole genome shotgun (WGS) entry which is preliminary data.</text>
</comment>
<accession>A0A4R7URU2</accession>
<comment type="similarity">
    <text evidence="1">Belongs to the short-chain dehydrogenases/reductases (SDR) family.</text>
</comment>
<evidence type="ECO:0000256" key="2">
    <source>
        <dbReference type="ARBA" id="ARBA00023002"/>
    </source>
</evidence>
<keyword evidence="2" id="KW-0560">Oxidoreductase</keyword>
<dbReference type="Pfam" id="PF00106">
    <property type="entry name" value="adh_short"/>
    <property type="match status" value="1"/>
</dbReference>
<dbReference type="GO" id="GO:0016020">
    <property type="term" value="C:membrane"/>
    <property type="evidence" value="ECO:0007669"/>
    <property type="project" value="TreeGrafter"/>
</dbReference>
<dbReference type="Proteomes" id="UP000294927">
    <property type="component" value="Unassembled WGS sequence"/>
</dbReference>
<dbReference type="EMBL" id="SOCP01000028">
    <property type="protein sequence ID" value="TDV37768.1"/>
    <property type="molecule type" value="Genomic_DNA"/>
</dbReference>
<dbReference type="RefSeq" id="WP_133908970.1">
    <property type="nucleotide sequence ID" value="NZ_SOCP01000028.1"/>
</dbReference>
<dbReference type="SMART" id="SM00822">
    <property type="entry name" value="PKS_KR"/>
    <property type="match status" value="1"/>
</dbReference>
<evidence type="ECO:0000259" key="3">
    <source>
        <dbReference type="SMART" id="SM00822"/>
    </source>
</evidence>
<sequence>MRTRTALVTGASRGIGRQIARRLAQEGYALTVSARREPGLLDAADELRAFGAEIHIVVTNLADEHDARRLAAAHATRFDHLDLLVLAAGVGTRGSVAEMPMKLYDLTLTVNLRSQFLLIQQTLPLLREAAATAPLRGARIVALASITGVAGEPGLAAYAAGKAALISLCETVTLEESSHHVTATAISPGFVDTDMTQWTHEALAREPMLTTDDVAELVLALTRLSTHAVVPNIVLTRAGERIWRP</sequence>
<dbReference type="AlphaFoldDB" id="A0A4R7URU2"/>
<proteinExistence type="inferred from homology"/>
<dbReference type="PRINTS" id="PR00081">
    <property type="entry name" value="GDHRDH"/>
</dbReference>
<protein>
    <submittedName>
        <fullName evidence="4">Short-subunit dehydrogenase</fullName>
    </submittedName>
</protein>
<dbReference type="InterPro" id="IPR057326">
    <property type="entry name" value="KR_dom"/>
</dbReference>